<feature type="region of interest" description="Disordered" evidence="1">
    <location>
        <begin position="1"/>
        <end position="64"/>
    </location>
</feature>
<feature type="compositionally biased region" description="Polar residues" evidence="1">
    <location>
        <begin position="1"/>
        <end position="12"/>
    </location>
</feature>
<dbReference type="AlphaFoldDB" id="A0A9P6GEQ3"/>
<keyword evidence="3" id="KW-1185">Reference proteome</keyword>
<gene>
    <name evidence="2" type="ORF">PMIN01_07150</name>
</gene>
<proteinExistence type="predicted"/>
<evidence type="ECO:0000313" key="3">
    <source>
        <dbReference type="Proteomes" id="UP000756921"/>
    </source>
</evidence>
<evidence type="ECO:0000313" key="2">
    <source>
        <dbReference type="EMBL" id="KAF9734247.1"/>
    </source>
</evidence>
<accession>A0A9P6GEQ3</accession>
<comment type="caution">
    <text evidence="2">The sequence shown here is derived from an EMBL/GenBank/DDBJ whole genome shotgun (WGS) entry which is preliminary data.</text>
</comment>
<feature type="compositionally biased region" description="Pro residues" evidence="1">
    <location>
        <begin position="23"/>
        <end position="62"/>
    </location>
</feature>
<reference evidence="2" key="1">
    <citation type="journal article" date="2020" name="Mol. Plant Microbe Interact.">
        <title>Genome Sequence of the Biocontrol Agent Coniothyrium minitans strain Conio (IMI 134523).</title>
        <authorList>
            <person name="Patel D."/>
            <person name="Shittu T.A."/>
            <person name="Baroncelli R."/>
            <person name="Muthumeenakshi S."/>
            <person name="Osborne T.H."/>
            <person name="Janganan T.K."/>
            <person name="Sreenivasaprasad S."/>
        </authorList>
    </citation>
    <scope>NUCLEOTIDE SEQUENCE</scope>
    <source>
        <strain evidence="2">Conio</strain>
    </source>
</reference>
<sequence>MASGPTNSSPTSGIAGLLQHPLPARPPGPAPSFSPPPSPPPPPPGPPPPTPSPPPPPPPVPGFFPVLRPDRHYVCCLCLARAPPGQSTGPPADRRPVRTLAVSQLSVPGVRSPPGANPRDVGGQGAFGTTGTASVVPNLIEPPLVRSASGRRR</sequence>
<feature type="region of interest" description="Disordered" evidence="1">
    <location>
        <begin position="106"/>
        <end position="153"/>
    </location>
</feature>
<name>A0A9P6GEQ3_9PLEO</name>
<protein>
    <submittedName>
        <fullName evidence="2">Uncharacterized protein</fullName>
    </submittedName>
</protein>
<dbReference type="Proteomes" id="UP000756921">
    <property type="component" value="Unassembled WGS sequence"/>
</dbReference>
<evidence type="ECO:0000256" key="1">
    <source>
        <dbReference type="SAM" id="MobiDB-lite"/>
    </source>
</evidence>
<organism evidence="2 3">
    <name type="scientific">Paraphaeosphaeria minitans</name>
    <dbReference type="NCBI Taxonomy" id="565426"/>
    <lineage>
        <taxon>Eukaryota</taxon>
        <taxon>Fungi</taxon>
        <taxon>Dikarya</taxon>
        <taxon>Ascomycota</taxon>
        <taxon>Pezizomycotina</taxon>
        <taxon>Dothideomycetes</taxon>
        <taxon>Pleosporomycetidae</taxon>
        <taxon>Pleosporales</taxon>
        <taxon>Massarineae</taxon>
        <taxon>Didymosphaeriaceae</taxon>
        <taxon>Paraphaeosphaeria</taxon>
    </lineage>
</organism>
<dbReference type="EMBL" id="WJXW01000007">
    <property type="protein sequence ID" value="KAF9734247.1"/>
    <property type="molecule type" value="Genomic_DNA"/>
</dbReference>